<keyword evidence="5" id="KW-1185">Reference proteome</keyword>
<reference evidence="2" key="1">
    <citation type="submission" date="2021-07" db="EMBL/GenBank/DDBJ databases">
        <title>Characterization of violacein-producing bacteria and related species.</title>
        <authorList>
            <person name="Wilson H.S."/>
            <person name="De Leon M.E."/>
        </authorList>
    </citation>
    <scope>NUCLEOTIDE SEQUENCE</scope>
    <source>
        <strain evidence="2">HSC-15S17</strain>
    </source>
</reference>
<dbReference type="InterPro" id="IPR049248">
    <property type="entry name" value="DUF6881"/>
</dbReference>
<dbReference type="EMBL" id="JAHTGR010000010">
    <property type="protein sequence ID" value="MBV6323039.1"/>
    <property type="molecule type" value="Genomic_DNA"/>
</dbReference>
<evidence type="ECO:0000313" key="3">
    <source>
        <dbReference type="EMBL" id="MCP2010175.1"/>
    </source>
</evidence>
<dbReference type="RefSeq" id="WP_217943754.1">
    <property type="nucleotide sequence ID" value="NZ_JAHTGR010000010.1"/>
</dbReference>
<organism evidence="2 4">
    <name type="scientific">Duganella violaceipulchra</name>
    <dbReference type="NCBI Taxonomy" id="2849652"/>
    <lineage>
        <taxon>Bacteria</taxon>
        <taxon>Pseudomonadati</taxon>
        <taxon>Pseudomonadota</taxon>
        <taxon>Betaproteobacteria</taxon>
        <taxon>Burkholderiales</taxon>
        <taxon>Oxalobacteraceae</taxon>
        <taxon>Telluria group</taxon>
        <taxon>Duganella</taxon>
    </lineage>
</organism>
<evidence type="ECO:0000259" key="1">
    <source>
        <dbReference type="Pfam" id="PF21812"/>
    </source>
</evidence>
<name>A0AA41H9A9_9BURK</name>
<evidence type="ECO:0000313" key="4">
    <source>
        <dbReference type="Proteomes" id="UP001155901"/>
    </source>
</evidence>
<gene>
    <name evidence="2" type="ORF">KVP70_19080</name>
    <name evidence="3" type="ORF">L1274_003907</name>
</gene>
<protein>
    <recommendedName>
        <fullName evidence="1">DUF6881 domain-containing protein</fullName>
    </recommendedName>
</protein>
<dbReference type="EMBL" id="JALJZU010000007">
    <property type="protein sequence ID" value="MCP2010175.1"/>
    <property type="molecule type" value="Genomic_DNA"/>
</dbReference>
<accession>A0AA41H9A9</accession>
<proteinExistence type="predicted"/>
<dbReference type="AlphaFoldDB" id="A0AA41H9A9"/>
<reference evidence="3" key="2">
    <citation type="submission" date="2022-03" db="EMBL/GenBank/DDBJ databases">
        <title>Genome Encyclopedia of Bacteria and Archaea VI: Functional Genomics of Type Strains.</title>
        <authorList>
            <person name="Whitman W."/>
        </authorList>
    </citation>
    <scope>NUCLEOTIDE SEQUENCE</scope>
    <source>
        <strain evidence="3">HSC-15S17</strain>
    </source>
</reference>
<dbReference type="Proteomes" id="UP001162889">
    <property type="component" value="Unassembled WGS sequence"/>
</dbReference>
<feature type="domain" description="DUF6881" evidence="1">
    <location>
        <begin position="2"/>
        <end position="88"/>
    </location>
</feature>
<dbReference type="Proteomes" id="UP001155901">
    <property type="component" value="Unassembled WGS sequence"/>
</dbReference>
<evidence type="ECO:0000313" key="2">
    <source>
        <dbReference type="EMBL" id="MBV6323039.1"/>
    </source>
</evidence>
<dbReference type="Pfam" id="PF21812">
    <property type="entry name" value="DUF6881"/>
    <property type="match status" value="1"/>
</dbReference>
<comment type="caution">
    <text evidence="2">The sequence shown here is derived from an EMBL/GenBank/DDBJ whole genome shotgun (WGS) entry which is preliminary data.</text>
</comment>
<evidence type="ECO:0000313" key="5">
    <source>
        <dbReference type="Proteomes" id="UP001162889"/>
    </source>
</evidence>
<sequence length="91" mass="10156">MRYIEVKWLHQNPEYPIRLVSEIDSDGYEIRKLEFFEDGRAGFACAATSQLGVELGTVSVPSIVEINAMEEFEGKEISQADFDALWAAVAG</sequence>